<name>A0A4R3SVD1_9FIRM</name>
<reference evidence="1 2" key="1">
    <citation type="submission" date="2019-03" db="EMBL/GenBank/DDBJ databases">
        <title>Genomic Encyclopedia of Type Strains, Phase IV (KMG-IV): sequencing the most valuable type-strain genomes for metagenomic binning, comparative biology and taxonomic classification.</title>
        <authorList>
            <person name="Goeker M."/>
        </authorList>
    </citation>
    <scope>NUCLEOTIDE SEQUENCE [LARGE SCALE GENOMIC DNA]</scope>
    <source>
        <strain evidence="1 2">DSM 29481</strain>
    </source>
</reference>
<comment type="caution">
    <text evidence="1">The sequence shown here is derived from an EMBL/GenBank/DDBJ whole genome shotgun (WGS) entry which is preliminary data.</text>
</comment>
<evidence type="ECO:0000313" key="1">
    <source>
        <dbReference type="EMBL" id="TCU52851.1"/>
    </source>
</evidence>
<dbReference type="EMBL" id="SMBP01000031">
    <property type="protein sequence ID" value="TCU52851.1"/>
    <property type="molecule type" value="Genomic_DNA"/>
</dbReference>
<dbReference type="Proteomes" id="UP000295773">
    <property type="component" value="Unassembled WGS sequence"/>
</dbReference>
<gene>
    <name evidence="1" type="ORF">EDD61_13117</name>
</gene>
<evidence type="ECO:0000313" key="2">
    <source>
        <dbReference type="Proteomes" id="UP000295773"/>
    </source>
</evidence>
<organism evidence="1 2">
    <name type="scientific">Longicatena caecimuris</name>
    <dbReference type="NCBI Taxonomy" id="1796635"/>
    <lineage>
        <taxon>Bacteria</taxon>
        <taxon>Bacillati</taxon>
        <taxon>Bacillota</taxon>
        <taxon>Erysipelotrichia</taxon>
        <taxon>Erysipelotrichales</taxon>
        <taxon>Erysipelotrichaceae</taxon>
        <taxon>Longicatena</taxon>
    </lineage>
</organism>
<sequence>MSMDVRIDGFGTITEGEYDRIKIDGMGKINGNIKCHMIDIDGTCNAEGSITAEQMDVNGMLKVAKDIRVNKLDIDGMVKSENGKVYADDIRVDGMLKNDGEVNADKVIINGCAVLNDLFGDEVVINFASGILGVFAFGFGKNWGKMNHANTIECTTLRASNIRANSISATDIVLQGGCVVDYVHCNGTLRYDATCRIKKIEGDCIQKSM</sequence>
<dbReference type="RefSeq" id="WP_020990977.1">
    <property type="nucleotide sequence ID" value="NZ_DBGDHU010000015.1"/>
</dbReference>
<proteinExistence type="predicted"/>
<dbReference type="AlphaFoldDB" id="A0A4R3SVD1"/>
<keyword evidence="2" id="KW-1185">Reference proteome</keyword>
<accession>A0A4R3SVD1</accession>
<protein>
    <submittedName>
        <fullName evidence="1">Polymer-forming protein</fullName>
    </submittedName>
</protein>